<dbReference type="AlphaFoldDB" id="A0A0V1L2B6"/>
<evidence type="ECO:0000256" key="1">
    <source>
        <dbReference type="SAM" id="MobiDB-lite"/>
    </source>
</evidence>
<evidence type="ECO:0000313" key="3">
    <source>
        <dbReference type="Proteomes" id="UP000054721"/>
    </source>
</evidence>
<proteinExistence type="predicted"/>
<reference evidence="2 3" key="1">
    <citation type="submission" date="2015-05" db="EMBL/GenBank/DDBJ databases">
        <title>Evolution of Trichinella species and genotypes.</title>
        <authorList>
            <person name="Korhonen P.K."/>
            <person name="Edoardo P."/>
            <person name="Giuseppe L.R."/>
            <person name="Gasser R.B."/>
        </authorList>
    </citation>
    <scope>NUCLEOTIDE SEQUENCE [LARGE SCALE GENOMIC DNA]</scope>
    <source>
        <strain evidence="2">ISS10</strain>
    </source>
</reference>
<feature type="region of interest" description="Disordered" evidence="1">
    <location>
        <begin position="1"/>
        <end position="24"/>
    </location>
</feature>
<gene>
    <name evidence="2" type="ORF">T02_6468</name>
</gene>
<feature type="compositionally biased region" description="Basic and acidic residues" evidence="1">
    <location>
        <begin position="12"/>
        <end position="24"/>
    </location>
</feature>
<dbReference type="EMBL" id="JYDW01000157">
    <property type="protein sequence ID" value="KRZ53706.1"/>
    <property type="molecule type" value="Genomic_DNA"/>
</dbReference>
<accession>A0A0V1L2B6</accession>
<organism evidence="2 3">
    <name type="scientific">Trichinella nativa</name>
    <dbReference type="NCBI Taxonomy" id="6335"/>
    <lineage>
        <taxon>Eukaryota</taxon>
        <taxon>Metazoa</taxon>
        <taxon>Ecdysozoa</taxon>
        <taxon>Nematoda</taxon>
        <taxon>Enoplea</taxon>
        <taxon>Dorylaimia</taxon>
        <taxon>Trichinellida</taxon>
        <taxon>Trichinellidae</taxon>
        <taxon>Trichinella</taxon>
    </lineage>
</organism>
<keyword evidence="3" id="KW-1185">Reference proteome</keyword>
<sequence length="62" mass="6926">MQLKHVKNAKQSNEDDNKCPPDPHFADKLEIKTVTIRMSGSPPSLCGPFKVHCTPGMFCQEI</sequence>
<evidence type="ECO:0000313" key="2">
    <source>
        <dbReference type="EMBL" id="KRZ53706.1"/>
    </source>
</evidence>
<name>A0A0V1L2B6_9BILA</name>
<comment type="caution">
    <text evidence="2">The sequence shown here is derived from an EMBL/GenBank/DDBJ whole genome shotgun (WGS) entry which is preliminary data.</text>
</comment>
<dbReference type="Proteomes" id="UP000054721">
    <property type="component" value="Unassembled WGS sequence"/>
</dbReference>
<protein>
    <submittedName>
        <fullName evidence="2">Uncharacterized protein</fullName>
    </submittedName>
</protein>